<dbReference type="PANTHER" id="PTHR10492:SF57">
    <property type="entry name" value="ATP-DEPENDENT DNA HELICASE"/>
    <property type="match status" value="1"/>
</dbReference>
<dbReference type="EMBL" id="KN825041">
    <property type="protein sequence ID" value="KIK95451.1"/>
    <property type="molecule type" value="Genomic_DNA"/>
</dbReference>
<name>A0A0D0DYV6_9AGAM</name>
<dbReference type="GO" id="GO:0006281">
    <property type="term" value="P:DNA repair"/>
    <property type="evidence" value="ECO:0007669"/>
    <property type="project" value="UniProtKB-KW"/>
</dbReference>
<evidence type="ECO:0000313" key="4">
    <source>
        <dbReference type="Proteomes" id="UP000054538"/>
    </source>
</evidence>
<dbReference type="GO" id="GO:0043139">
    <property type="term" value="F:5'-3' DNA helicase activity"/>
    <property type="evidence" value="ECO:0007669"/>
    <property type="project" value="UniProtKB-EC"/>
</dbReference>
<accession>A0A0D0DYV6</accession>
<evidence type="ECO:0000256" key="1">
    <source>
        <dbReference type="RuleBase" id="RU363044"/>
    </source>
</evidence>
<comment type="cofactor">
    <cofactor evidence="1">
        <name>Mg(2+)</name>
        <dbReference type="ChEBI" id="CHEBI:18420"/>
    </cofactor>
</comment>
<dbReference type="HOGENOM" id="CLU_001324_9_4_1"/>
<gene>
    <name evidence="3" type="ORF">PAXRUDRAFT_777954</name>
</gene>
<dbReference type="GO" id="GO:0016887">
    <property type="term" value="F:ATP hydrolysis activity"/>
    <property type="evidence" value="ECO:0007669"/>
    <property type="project" value="RHEA"/>
</dbReference>
<evidence type="ECO:0000313" key="3">
    <source>
        <dbReference type="EMBL" id="KIK95451.1"/>
    </source>
</evidence>
<dbReference type="InterPro" id="IPR010285">
    <property type="entry name" value="DNA_helicase_pif1-like_DEAD"/>
</dbReference>
<dbReference type="GO" id="GO:0006310">
    <property type="term" value="P:DNA recombination"/>
    <property type="evidence" value="ECO:0007669"/>
    <property type="project" value="UniProtKB-KW"/>
</dbReference>
<dbReference type="STRING" id="930991.A0A0D0DYV6"/>
<dbReference type="EC" id="5.6.2.3" evidence="1"/>
<feature type="non-terminal residue" evidence="3">
    <location>
        <position position="96"/>
    </location>
</feature>
<dbReference type="AlphaFoldDB" id="A0A0D0DYV6"/>
<dbReference type="GO" id="GO:0005524">
    <property type="term" value="F:ATP binding"/>
    <property type="evidence" value="ECO:0007669"/>
    <property type="project" value="UniProtKB-KW"/>
</dbReference>
<dbReference type="PANTHER" id="PTHR10492">
    <property type="match status" value="1"/>
</dbReference>
<protein>
    <recommendedName>
        <fullName evidence="1">ATP-dependent DNA helicase</fullName>
        <ecNumber evidence="1">5.6.2.3</ecNumber>
    </recommendedName>
</protein>
<comment type="similarity">
    <text evidence="1">Belongs to the helicase family.</text>
</comment>
<dbReference type="Pfam" id="PF05970">
    <property type="entry name" value="PIF1"/>
    <property type="match status" value="1"/>
</dbReference>
<proteinExistence type="inferred from homology"/>
<keyword evidence="1" id="KW-0067">ATP-binding</keyword>
<dbReference type="InParanoid" id="A0A0D0DYV6"/>
<keyword evidence="1" id="KW-0233">DNA recombination</keyword>
<reference evidence="4" key="2">
    <citation type="submission" date="2015-01" db="EMBL/GenBank/DDBJ databases">
        <title>Evolutionary Origins and Diversification of the Mycorrhizal Mutualists.</title>
        <authorList>
            <consortium name="DOE Joint Genome Institute"/>
            <consortium name="Mycorrhizal Genomics Consortium"/>
            <person name="Kohler A."/>
            <person name="Kuo A."/>
            <person name="Nagy L.G."/>
            <person name="Floudas D."/>
            <person name="Copeland A."/>
            <person name="Barry K.W."/>
            <person name="Cichocki N."/>
            <person name="Veneault-Fourrey C."/>
            <person name="LaButti K."/>
            <person name="Lindquist E.A."/>
            <person name="Lipzen A."/>
            <person name="Lundell T."/>
            <person name="Morin E."/>
            <person name="Murat C."/>
            <person name="Riley R."/>
            <person name="Ohm R."/>
            <person name="Sun H."/>
            <person name="Tunlid A."/>
            <person name="Henrissat B."/>
            <person name="Grigoriev I.V."/>
            <person name="Hibbett D.S."/>
            <person name="Martin F."/>
        </authorList>
    </citation>
    <scope>NUCLEOTIDE SEQUENCE [LARGE SCALE GENOMIC DNA]</scope>
    <source>
        <strain evidence="4">Ve08.2h10</strain>
    </source>
</reference>
<keyword evidence="1" id="KW-0347">Helicase</keyword>
<keyword evidence="1" id="KW-0227">DNA damage</keyword>
<organism evidence="3 4">
    <name type="scientific">Paxillus rubicundulus Ve08.2h10</name>
    <dbReference type="NCBI Taxonomy" id="930991"/>
    <lineage>
        <taxon>Eukaryota</taxon>
        <taxon>Fungi</taxon>
        <taxon>Dikarya</taxon>
        <taxon>Basidiomycota</taxon>
        <taxon>Agaricomycotina</taxon>
        <taxon>Agaricomycetes</taxon>
        <taxon>Agaricomycetidae</taxon>
        <taxon>Boletales</taxon>
        <taxon>Paxilineae</taxon>
        <taxon>Paxillaceae</taxon>
        <taxon>Paxillus</taxon>
    </lineage>
</organism>
<keyword evidence="1" id="KW-0378">Hydrolase</keyword>
<dbReference type="GO" id="GO:0000723">
    <property type="term" value="P:telomere maintenance"/>
    <property type="evidence" value="ECO:0007669"/>
    <property type="project" value="InterPro"/>
</dbReference>
<comment type="catalytic activity">
    <reaction evidence="1">
        <text>ATP + H2O = ADP + phosphate + H(+)</text>
        <dbReference type="Rhea" id="RHEA:13065"/>
        <dbReference type="ChEBI" id="CHEBI:15377"/>
        <dbReference type="ChEBI" id="CHEBI:15378"/>
        <dbReference type="ChEBI" id="CHEBI:30616"/>
        <dbReference type="ChEBI" id="CHEBI:43474"/>
        <dbReference type="ChEBI" id="CHEBI:456216"/>
        <dbReference type="EC" id="5.6.2.3"/>
    </reaction>
</comment>
<keyword evidence="1" id="KW-0234">DNA repair</keyword>
<keyword evidence="1" id="KW-0547">Nucleotide-binding</keyword>
<feature type="domain" description="DNA helicase Pif1-like DEAD-box helicase" evidence="2">
    <location>
        <begin position="6"/>
        <end position="96"/>
    </location>
</feature>
<dbReference type="InterPro" id="IPR027417">
    <property type="entry name" value="P-loop_NTPase"/>
</dbReference>
<dbReference type="Gene3D" id="3.40.50.300">
    <property type="entry name" value="P-loop containing nucleotide triphosphate hydrolases"/>
    <property type="match status" value="1"/>
</dbReference>
<keyword evidence="4" id="KW-1185">Reference proteome</keyword>
<reference evidence="3 4" key="1">
    <citation type="submission" date="2014-04" db="EMBL/GenBank/DDBJ databases">
        <authorList>
            <consortium name="DOE Joint Genome Institute"/>
            <person name="Kuo A."/>
            <person name="Kohler A."/>
            <person name="Jargeat P."/>
            <person name="Nagy L.G."/>
            <person name="Floudas D."/>
            <person name="Copeland A."/>
            <person name="Barry K.W."/>
            <person name="Cichocki N."/>
            <person name="Veneault-Fourrey C."/>
            <person name="LaButti K."/>
            <person name="Lindquist E.A."/>
            <person name="Lipzen A."/>
            <person name="Lundell T."/>
            <person name="Morin E."/>
            <person name="Murat C."/>
            <person name="Sun H."/>
            <person name="Tunlid A."/>
            <person name="Henrissat B."/>
            <person name="Grigoriev I.V."/>
            <person name="Hibbett D.S."/>
            <person name="Martin F."/>
            <person name="Nordberg H.P."/>
            <person name="Cantor M.N."/>
            <person name="Hua S.X."/>
        </authorList>
    </citation>
    <scope>NUCLEOTIDE SEQUENCE [LARGE SCALE GENOMIC DNA]</scope>
    <source>
        <strain evidence="3 4">Ve08.2h10</strain>
    </source>
</reference>
<evidence type="ECO:0000259" key="2">
    <source>
        <dbReference type="Pfam" id="PF05970"/>
    </source>
</evidence>
<dbReference type="Proteomes" id="UP000054538">
    <property type="component" value="Unassembled WGS sequence"/>
</dbReference>
<sequence length="96" mass="10118">MDMMPSMYDSIQCQAGITSFVHGPGGTGKTFFYNTLCCALKLVLCVASSGIASLLLIGSCTAHSHFKFPLQLFENPTCGISKGTLIAQLIQAANAI</sequence>